<dbReference type="InterPro" id="IPR036873">
    <property type="entry name" value="Rhodanese-like_dom_sf"/>
</dbReference>
<dbReference type="InterPro" id="IPR022111">
    <property type="entry name" value="Rhodanese_C"/>
</dbReference>
<evidence type="ECO:0000313" key="6">
    <source>
        <dbReference type="Proteomes" id="UP001189429"/>
    </source>
</evidence>
<comment type="caution">
    <text evidence="5">The sequence shown here is derived from an EMBL/GenBank/DDBJ whole genome shotgun (WGS) entry which is preliminary data.</text>
</comment>
<feature type="region of interest" description="Disordered" evidence="2">
    <location>
        <begin position="477"/>
        <end position="500"/>
    </location>
</feature>
<feature type="domain" description="RRM" evidence="3">
    <location>
        <begin position="399"/>
        <end position="478"/>
    </location>
</feature>
<dbReference type="Gene3D" id="3.30.70.330">
    <property type="match status" value="1"/>
</dbReference>
<dbReference type="Gene3D" id="3.30.70.100">
    <property type="match status" value="1"/>
</dbReference>
<dbReference type="Pfam" id="PF17773">
    <property type="entry name" value="UPF0176_N"/>
    <property type="match status" value="1"/>
</dbReference>
<dbReference type="EMBL" id="CAUYUJ010019440">
    <property type="protein sequence ID" value="CAK0891192.1"/>
    <property type="molecule type" value="Genomic_DNA"/>
</dbReference>
<proteinExistence type="predicted"/>
<sequence length="500" mass="56865">MTVLSFGTLFSRTPSRSYTSRFRQCPRGLRQMLSRWCCSIEYVEPPWTPVQHRSALRFVQELGRQHGVTGRGRCAMEGLNCTCTGPAEGLRAFCQGLRDWNALFLECDFKFTDGLDAKKKFKALTIRKVDELVAYGLEGSYAPSLKRNAATNLNADEYHKMMTDPDAVIIDVRNVYESAIGHFQPPKSGAELIIPPVRHSFEFPKWFQSEEAKQKMAGKKVMMYCTGGIRCERASALMDQIEKADESGSFSTQGIYHCRGGIERYMKTFPTGGFWKGRNYLFDRRLEQVPERKTEEELEKEIESYCCVCKKPWAIYRGAKTCCVEECKIPVIVCTDCQEADPKLMKCPLCESGDKFRLRNMNHPKFINRENATQKRKVDPTEQRNVNKRLKHAGKDPSKRIFVGKLPLVMDATKLAEILEGTVRVLRWIPDRSTGFWYGSVFAEMSSLEEAEKAVRKAEAPGGIKVGKRRIVVNFAPPNDGEEWPPAGHKNLERPPIPVS</sequence>
<dbReference type="SUPFAM" id="SSF54928">
    <property type="entry name" value="RNA-binding domain, RBD"/>
    <property type="match status" value="1"/>
</dbReference>
<evidence type="ECO:0000256" key="2">
    <source>
        <dbReference type="SAM" id="MobiDB-lite"/>
    </source>
</evidence>
<feature type="domain" description="Rhodanese" evidence="4">
    <location>
        <begin position="163"/>
        <end position="274"/>
    </location>
</feature>
<accession>A0ABN9WWH9</accession>
<dbReference type="SMART" id="SM00450">
    <property type="entry name" value="RHOD"/>
    <property type="match status" value="1"/>
</dbReference>
<dbReference type="PROSITE" id="PS50102">
    <property type="entry name" value="RRM"/>
    <property type="match status" value="1"/>
</dbReference>
<dbReference type="InterPro" id="IPR040503">
    <property type="entry name" value="TRHO_N"/>
</dbReference>
<evidence type="ECO:0000259" key="4">
    <source>
        <dbReference type="PROSITE" id="PS50206"/>
    </source>
</evidence>
<dbReference type="SMART" id="SM00360">
    <property type="entry name" value="RRM"/>
    <property type="match status" value="1"/>
</dbReference>
<dbReference type="Pfam" id="PF00581">
    <property type="entry name" value="Rhodanese"/>
    <property type="match status" value="1"/>
</dbReference>
<dbReference type="InterPro" id="IPR001763">
    <property type="entry name" value="Rhodanese-like_dom"/>
</dbReference>
<evidence type="ECO:0000259" key="3">
    <source>
        <dbReference type="PROSITE" id="PS50102"/>
    </source>
</evidence>
<dbReference type="InterPro" id="IPR020936">
    <property type="entry name" value="TrhO"/>
</dbReference>
<dbReference type="Pfam" id="PF12368">
    <property type="entry name" value="Rhodanese_C"/>
    <property type="match status" value="1"/>
</dbReference>
<evidence type="ECO:0000313" key="5">
    <source>
        <dbReference type="EMBL" id="CAK0891192.1"/>
    </source>
</evidence>
<keyword evidence="6" id="KW-1185">Reference proteome</keyword>
<dbReference type="InterPro" id="IPR000504">
    <property type="entry name" value="RRM_dom"/>
</dbReference>
<evidence type="ECO:0000256" key="1">
    <source>
        <dbReference type="PROSITE-ProRule" id="PRU00176"/>
    </source>
</evidence>
<dbReference type="PANTHER" id="PTHR43268:SF7">
    <property type="entry name" value="RHODANESE DOMAIN-CONTAINING PROTEIN"/>
    <property type="match status" value="1"/>
</dbReference>
<dbReference type="Proteomes" id="UP001189429">
    <property type="component" value="Unassembled WGS sequence"/>
</dbReference>
<dbReference type="InterPro" id="IPR035979">
    <property type="entry name" value="RBD_domain_sf"/>
</dbReference>
<evidence type="ECO:0008006" key="7">
    <source>
        <dbReference type="Google" id="ProtNLM"/>
    </source>
</evidence>
<gene>
    <name evidence="5" type="ORF">PCOR1329_LOCUS71207</name>
</gene>
<protein>
    <recommendedName>
        <fullName evidence="7">Rhodanese domain-containing protein</fullName>
    </recommendedName>
</protein>
<dbReference type="PROSITE" id="PS50206">
    <property type="entry name" value="RHODANESE_3"/>
    <property type="match status" value="1"/>
</dbReference>
<reference evidence="5" key="1">
    <citation type="submission" date="2023-10" db="EMBL/GenBank/DDBJ databases">
        <authorList>
            <person name="Chen Y."/>
            <person name="Shah S."/>
            <person name="Dougan E. K."/>
            <person name="Thang M."/>
            <person name="Chan C."/>
        </authorList>
    </citation>
    <scope>NUCLEOTIDE SEQUENCE [LARGE SCALE GENOMIC DNA]</scope>
</reference>
<dbReference type="InterPro" id="IPR012677">
    <property type="entry name" value="Nucleotide-bd_a/b_plait_sf"/>
</dbReference>
<organism evidence="5 6">
    <name type="scientific">Prorocentrum cordatum</name>
    <dbReference type="NCBI Taxonomy" id="2364126"/>
    <lineage>
        <taxon>Eukaryota</taxon>
        <taxon>Sar</taxon>
        <taxon>Alveolata</taxon>
        <taxon>Dinophyceae</taxon>
        <taxon>Prorocentrales</taxon>
        <taxon>Prorocentraceae</taxon>
        <taxon>Prorocentrum</taxon>
    </lineage>
</organism>
<dbReference type="SUPFAM" id="SSF52821">
    <property type="entry name" value="Rhodanese/Cell cycle control phosphatase"/>
    <property type="match status" value="1"/>
</dbReference>
<dbReference type="PANTHER" id="PTHR43268">
    <property type="entry name" value="THIOSULFATE SULFURTRANSFERASE/RHODANESE-LIKE DOMAIN-CONTAINING PROTEIN 2"/>
    <property type="match status" value="1"/>
</dbReference>
<keyword evidence="1" id="KW-0694">RNA-binding</keyword>
<name>A0ABN9WWH9_9DINO</name>
<dbReference type="Gene3D" id="3.40.250.10">
    <property type="entry name" value="Rhodanese-like domain"/>
    <property type="match status" value="1"/>
</dbReference>